<evidence type="ECO:0000313" key="3">
    <source>
        <dbReference type="EMBL" id="KAK1766098.1"/>
    </source>
</evidence>
<feature type="transmembrane region" description="Helical" evidence="2">
    <location>
        <begin position="35"/>
        <end position="55"/>
    </location>
</feature>
<feature type="transmembrane region" description="Helical" evidence="2">
    <location>
        <begin position="93"/>
        <end position="115"/>
    </location>
</feature>
<dbReference type="Proteomes" id="UP001244011">
    <property type="component" value="Unassembled WGS sequence"/>
</dbReference>
<keyword evidence="2" id="KW-1133">Transmembrane helix</keyword>
<dbReference type="EMBL" id="MU839012">
    <property type="protein sequence ID" value="KAK1766098.1"/>
    <property type="molecule type" value="Genomic_DNA"/>
</dbReference>
<dbReference type="RefSeq" id="XP_060282311.1">
    <property type="nucleotide sequence ID" value="XM_060428202.1"/>
</dbReference>
<sequence>MKKDSSPQSASGAGKPQTRSLGTNTSPCQPRPRPAGRYTSAIVTASNIIIVLLVLSTLLPHTSLDRLYILSAAAIFASSVHSWQVFYDPSAELYSLILLFFSGPLSVLLPFTIWAEWERLAK</sequence>
<dbReference type="GeneID" id="85311389"/>
<protein>
    <submittedName>
        <fullName evidence="3">Uncharacterized protein</fullName>
    </submittedName>
</protein>
<gene>
    <name evidence="3" type="ORF">QBC33DRAFT_541818</name>
</gene>
<organism evidence="3 4">
    <name type="scientific">Phialemonium atrogriseum</name>
    <dbReference type="NCBI Taxonomy" id="1093897"/>
    <lineage>
        <taxon>Eukaryota</taxon>
        <taxon>Fungi</taxon>
        <taxon>Dikarya</taxon>
        <taxon>Ascomycota</taxon>
        <taxon>Pezizomycotina</taxon>
        <taxon>Sordariomycetes</taxon>
        <taxon>Sordariomycetidae</taxon>
        <taxon>Cephalothecales</taxon>
        <taxon>Cephalothecaceae</taxon>
        <taxon>Phialemonium</taxon>
    </lineage>
</organism>
<feature type="compositionally biased region" description="Polar residues" evidence="1">
    <location>
        <begin position="1"/>
        <end position="28"/>
    </location>
</feature>
<feature type="region of interest" description="Disordered" evidence="1">
    <location>
        <begin position="1"/>
        <end position="35"/>
    </location>
</feature>
<keyword evidence="2" id="KW-0812">Transmembrane</keyword>
<proteinExistence type="predicted"/>
<evidence type="ECO:0000256" key="1">
    <source>
        <dbReference type="SAM" id="MobiDB-lite"/>
    </source>
</evidence>
<keyword evidence="4" id="KW-1185">Reference proteome</keyword>
<name>A0AAJ0BZ51_9PEZI</name>
<dbReference type="AlphaFoldDB" id="A0AAJ0BZ51"/>
<evidence type="ECO:0000313" key="4">
    <source>
        <dbReference type="Proteomes" id="UP001244011"/>
    </source>
</evidence>
<reference evidence="3" key="1">
    <citation type="submission" date="2023-06" db="EMBL/GenBank/DDBJ databases">
        <title>Genome-scale phylogeny and comparative genomics of the fungal order Sordariales.</title>
        <authorList>
            <consortium name="Lawrence Berkeley National Laboratory"/>
            <person name="Hensen N."/>
            <person name="Bonometti L."/>
            <person name="Westerberg I."/>
            <person name="Brannstrom I.O."/>
            <person name="Guillou S."/>
            <person name="Cros-Aarteil S."/>
            <person name="Calhoun S."/>
            <person name="Haridas S."/>
            <person name="Kuo A."/>
            <person name="Mondo S."/>
            <person name="Pangilinan J."/>
            <person name="Riley R."/>
            <person name="Labutti K."/>
            <person name="Andreopoulos B."/>
            <person name="Lipzen A."/>
            <person name="Chen C."/>
            <person name="Yanf M."/>
            <person name="Daum C."/>
            <person name="Ng V."/>
            <person name="Clum A."/>
            <person name="Steindorff A."/>
            <person name="Ohm R."/>
            <person name="Martin F."/>
            <person name="Silar P."/>
            <person name="Natvig D."/>
            <person name="Lalanne C."/>
            <person name="Gautier V."/>
            <person name="Ament-Velasquez S.L."/>
            <person name="Kruys A."/>
            <person name="Hutchinson M.I."/>
            <person name="Powell A.J."/>
            <person name="Barry K."/>
            <person name="Miller A.N."/>
            <person name="Grigoriev I.V."/>
            <person name="Debuchy R."/>
            <person name="Gladieux P."/>
            <person name="Thoren M.H."/>
            <person name="Johannesson H."/>
        </authorList>
    </citation>
    <scope>NUCLEOTIDE SEQUENCE</scope>
    <source>
        <strain evidence="3">8032-3</strain>
    </source>
</reference>
<keyword evidence="2" id="KW-0472">Membrane</keyword>
<evidence type="ECO:0000256" key="2">
    <source>
        <dbReference type="SAM" id="Phobius"/>
    </source>
</evidence>
<comment type="caution">
    <text evidence="3">The sequence shown here is derived from an EMBL/GenBank/DDBJ whole genome shotgun (WGS) entry which is preliminary data.</text>
</comment>
<accession>A0AAJ0BZ51</accession>